<accession>A0A2I0IG93</accession>
<evidence type="ECO:0008006" key="3">
    <source>
        <dbReference type="Google" id="ProtNLM"/>
    </source>
</evidence>
<evidence type="ECO:0000313" key="1">
    <source>
        <dbReference type="EMBL" id="PKI43035.1"/>
    </source>
</evidence>
<evidence type="ECO:0000313" key="2">
    <source>
        <dbReference type="Proteomes" id="UP000233551"/>
    </source>
</evidence>
<dbReference type="PANTHER" id="PTHR36617">
    <property type="entry name" value="PROTEIN, PUTATIVE-RELATED"/>
    <property type="match status" value="1"/>
</dbReference>
<reference evidence="1 2" key="1">
    <citation type="submission" date="2017-11" db="EMBL/GenBank/DDBJ databases">
        <title>De-novo sequencing of pomegranate (Punica granatum L.) genome.</title>
        <authorList>
            <person name="Akparov Z."/>
            <person name="Amiraslanov A."/>
            <person name="Hajiyeva S."/>
            <person name="Abbasov M."/>
            <person name="Kaur K."/>
            <person name="Hamwieh A."/>
            <person name="Solovyev V."/>
            <person name="Salamov A."/>
            <person name="Braich B."/>
            <person name="Kosarev P."/>
            <person name="Mahmoud A."/>
            <person name="Hajiyev E."/>
            <person name="Babayeva S."/>
            <person name="Izzatullayeva V."/>
            <person name="Mammadov A."/>
            <person name="Mammadov A."/>
            <person name="Sharifova S."/>
            <person name="Ojaghi J."/>
            <person name="Eynullazada K."/>
            <person name="Bayramov B."/>
            <person name="Abdulazimova A."/>
            <person name="Shahmuradov I."/>
        </authorList>
    </citation>
    <scope>NUCLEOTIDE SEQUENCE [LARGE SCALE GENOMIC DNA]</scope>
    <source>
        <strain evidence="2">cv. AG2017</strain>
        <tissue evidence="1">Leaf</tissue>
    </source>
</reference>
<protein>
    <recommendedName>
        <fullName evidence="3">Reverse transcriptase zinc-binding domain-containing protein</fullName>
    </recommendedName>
</protein>
<dbReference type="Proteomes" id="UP000233551">
    <property type="component" value="Unassembled WGS sequence"/>
</dbReference>
<dbReference type="PANTHER" id="PTHR36617:SF16">
    <property type="entry name" value="OS04G0516500 PROTEIN"/>
    <property type="match status" value="1"/>
</dbReference>
<sequence length="147" mass="17021">MSRGSRQLHGVVVWKKISQGWDSFRPLLNFKVGDGAAIRFWHDPWCGDVPLSILFQEMFNLARDREAKFKSCWREGVNGVVWDVQFVRNAQDKIGTGRFVELLELLYKVQPSNSAADKLVRKQSSRLEAIIGIYSVQRHLRGFRSFH</sequence>
<name>A0A2I0IG93_PUNGR</name>
<comment type="caution">
    <text evidence="1">The sequence shown here is derived from an EMBL/GenBank/DDBJ whole genome shotgun (WGS) entry which is preliminary data.</text>
</comment>
<keyword evidence="2" id="KW-1185">Reference proteome</keyword>
<dbReference type="AlphaFoldDB" id="A0A2I0IG93"/>
<gene>
    <name evidence="1" type="ORF">CRG98_036514</name>
</gene>
<dbReference type="EMBL" id="PGOL01003088">
    <property type="protein sequence ID" value="PKI43035.1"/>
    <property type="molecule type" value="Genomic_DNA"/>
</dbReference>
<organism evidence="1 2">
    <name type="scientific">Punica granatum</name>
    <name type="common">Pomegranate</name>
    <dbReference type="NCBI Taxonomy" id="22663"/>
    <lineage>
        <taxon>Eukaryota</taxon>
        <taxon>Viridiplantae</taxon>
        <taxon>Streptophyta</taxon>
        <taxon>Embryophyta</taxon>
        <taxon>Tracheophyta</taxon>
        <taxon>Spermatophyta</taxon>
        <taxon>Magnoliopsida</taxon>
        <taxon>eudicotyledons</taxon>
        <taxon>Gunneridae</taxon>
        <taxon>Pentapetalae</taxon>
        <taxon>rosids</taxon>
        <taxon>malvids</taxon>
        <taxon>Myrtales</taxon>
        <taxon>Lythraceae</taxon>
        <taxon>Punica</taxon>
    </lineage>
</organism>
<proteinExistence type="predicted"/>